<protein>
    <submittedName>
        <fullName evidence="3">NXPE family member 4-like</fullName>
    </submittedName>
</protein>
<dbReference type="AlphaFoldDB" id="A0A3B3QNP5"/>
<dbReference type="GO" id="GO:0007399">
    <property type="term" value="P:nervous system development"/>
    <property type="evidence" value="ECO:0007669"/>
    <property type="project" value="UniProtKB-ARBA"/>
</dbReference>
<reference evidence="3" key="1">
    <citation type="submission" date="2025-08" db="UniProtKB">
        <authorList>
            <consortium name="Ensembl"/>
        </authorList>
    </citation>
    <scope>IDENTIFICATION</scope>
</reference>
<dbReference type="InterPro" id="IPR014756">
    <property type="entry name" value="Ig_E-set"/>
</dbReference>
<dbReference type="PANTHER" id="PTHR16165:SF3">
    <property type="entry name" value="NXPE FAMILY MEMBER 1"/>
    <property type="match status" value="1"/>
</dbReference>
<dbReference type="InterPro" id="IPR057106">
    <property type="entry name" value="NXPE4_C"/>
</dbReference>
<name>A0A3B3QNP5_9TELE</name>
<reference evidence="3" key="2">
    <citation type="submission" date="2025-09" db="UniProtKB">
        <authorList>
            <consortium name="Ensembl"/>
        </authorList>
    </citation>
    <scope>IDENTIFICATION</scope>
</reference>
<dbReference type="InterPro" id="IPR026845">
    <property type="entry name" value="NXPH/NXPE"/>
</dbReference>
<dbReference type="OrthoDB" id="5950832at2759"/>
<evidence type="ECO:0000259" key="2">
    <source>
        <dbReference type="Pfam" id="PF24536"/>
    </source>
</evidence>
<proteinExistence type="inferred from homology"/>
<dbReference type="InterPro" id="IPR013783">
    <property type="entry name" value="Ig-like_fold"/>
</dbReference>
<dbReference type="Gene3D" id="2.60.40.10">
    <property type="entry name" value="Immunoglobulins"/>
    <property type="match status" value="1"/>
</dbReference>
<evidence type="ECO:0000256" key="1">
    <source>
        <dbReference type="ARBA" id="ARBA00005431"/>
    </source>
</evidence>
<feature type="domain" description="NXPE C-terminal" evidence="2">
    <location>
        <begin position="278"/>
        <end position="501"/>
    </location>
</feature>
<keyword evidence="4" id="KW-1185">Reference proteome</keyword>
<dbReference type="PANTHER" id="PTHR16165">
    <property type="entry name" value="NXPE FAMILY MEMBER"/>
    <property type="match status" value="1"/>
</dbReference>
<dbReference type="SUPFAM" id="SSF81296">
    <property type="entry name" value="E set domains"/>
    <property type="match status" value="1"/>
</dbReference>
<sequence>MNLRQIVDWFPLSLTNIPHGEMTVEDVMLSLQWDLPPTSVWKSVQNTSSPAQSTASLEHLQAQYCMGDTLDVRVDMRDHSGRPKTHGGGFILARIHSRKLQASATGAVTDLRNGSYRVRFTLLWPGEVQVSVLLMHSSEAVQALWRSRQLNYNKITHKGNFVNGSKTETTECGFQLNASKSQCEYKDERDGESYACYTPPTLPCHSIDTMSSFNTPGSALTKEEASLLTGNNIGVKIKNKFGNVDVRKCSVIPYNKWRDCVERINPSISSGYFWRNQWSSLCCKTGSFFTLESIKSCLKGKKIFFMGDSTVRQWIEYLINIQKEFHSVLNSVKGISSIKFVNPKGEYSIQWKVHNYPWITAHKSKLSESSYISRDLDTIGAEGEDTVVVIGVGQHFRAYPLELFVRRLLSLRRAIQRLQARSPGTRIFIKLENTRELSSEPERFSDWHGHLQNLAQRKVFGDLEVGFVDAWEMTVAANTFVTHPNPTFIASEVAEFLSRLCHTPQDTSARPVS</sequence>
<dbReference type="GeneTree" id="ENSGT00950000182866"/>
<evidence type="ECO:0000313" key="3">
    <source>
        <dbReference type="Ensembl" id="ENSPKIP00000008327.1"/>
    </source>
</evidence>
<accession>A0A3B3QNP5</accession>
<dbReference type="Proteomes" id="UP000261540">
    <property type="component" value="Unplaced"/>
</dbReference>
<dbReference type="Ensembl" id="ENSPKIT00000032405.1">
    <property type="protein sequence ID" value="ENSPKIP00000008327.1"/>
    <property type="gene ID" value="ENSPKIG00000023871.1"/>
</dbReference>
<dbReference type="KEGG" id="pki:111849763"/>
<dbReference type="Pfam" id="PF06312">
    <property type="entry name" value="Neurexophilin"/>
    <property type="match status" value="1"/>
</dbReference>
<comment type="similarity">
    <text evidence="1">Belongs to the NXPE family.</text>
</comment>
<dbReference type="Pfam" id="PF24536">
    <property type="entry name" value="NXPE4_C"/>
    <property type="match status" value="1"/>
</dbReference>
<evidence type="ECO:0000313" key="4">
    <source>
        <dbReference type="Proteomes" id="UP000261540"/>
    </source>
</evidence>
<organism evidence="3 4">
    <name type="scientific">Paramormyrops kingsleyae</name>
    <dbReference type="NCBI Taxonomy" id="1676925"/>
    <lineage>
        <taxon>Eukaryota</taxon>
        <taxon>Metazoa</taxon>
        <taxon>Chordata</taxon>
        <taxon>Craniata</taxon>
        <taxon>Vertebrata</taxon>
        <taxon>Euteleostomi</taxon>
        <taxon>Actinopterygii</taxon>
        <taxon>Neopterygii</taxon>
        <taxon>Teleostei</taxon>
        <taxon>Osteoglossocephala</taxon>
        <taxon>Osteoglossomorpha</taxon>
        <taxon>Osteoglossiformes</taxon>
        <taxon>Mormyridae</taxon>
        <taxon>Paramormyrops</taxon>
    </lineage>
</organism>